<dbReference type="Pfam" id="PF24883">
    <property type="entry name" value="NPHP3_N"/>
    <property type="match status" value="1"/>
</dbReference>
<evidence type="ECO:0000256" key="1">
    <source>
        <dbReference type="ARBA" id="ARBA00022737"/>
    </source>
</evidence>
<dbReference type="Proteomes" id="UP000606974">
    <property type="component" value="Unassembled WGS sequence"/>
</dbReference>
<dbReference type="InterPro" id="IPR056884">
    <property type="entry name" value="NPHP3-like_N"/>
</dbReference>
<dbReference type="PANTHER" id="PTHR40619">
    <property type="entry name" value="FUNGAL STAND N-TERMINAL GOODBYE DOMAIN-CONTAINING PROTEIN"/>
    <property type="match status" value="1"/>
</dbReference>
<feature type="domain" description="Nephrocystin 3-like N-terminal" evidence="4">
    <location>
        <begin position="434"/>
        <end position="616"/>
    </location>
</feature>
<protein>
    <recommendedName>
        <fullName evidence="4">Nephrocystin 3-like N-terminal domain-containing protein</fullName>
    </recommendedName>
</protein>
<keyword evidence="2" id="KW-0175">Coiled coil</keyword>
<evidence type="ECO:0000313" key="6">
    <source>
        <dbReference type="Proteomes" id="UP000606974"/>
    </source>
</evidence>
<evidence type="ECO:0000256" key="2">
    <source>
        <dbReference type="SAM" id="Coils"/>
    </source>
</evidence>
<dbReference type="EMBL" id="JAACFV010000315">
    <property type="protein sequence ID" value="KAF7502156.1"/>
    <property type="molecule type" value="Genomic_DNA"/>
</dbReference>
<evidence type="ECO:0000259" key="4">
    <source>
        <dbReference type="Pfam" id="PF24883"/>
    </source>
</evidence>
<gene>
    <name evidence="5" type="ORF">GJ744_006881</name>
</gene>
<feature type="region of interest" description="Disordered" evidence="3">
    <location>
        <begin position="363"/>
        <end position="389"/>
    </location>
</feature>
<name>A0A8H7A7X4_9EURO</name>
<evidence type="ECO:0000313" key="5">
    <source>
        <dbReference type="EMBL" id="KAF7502156.1"/>
    </source>
</evidence>
<comment type="caution">
    <text evidence="5">The sequence shown here is derived from an EMBL/GenBank/DDBJ whole genome shotgun (WGS) entry which is preliminary data.</text>
</comment>
<dbReference type="OrthoDB" id="5419927at2759"/>
<proteinExistence type="predicted"/>
<organism evidence="5 6">
    <name type="scientific">Endocarpon pusillum</name>
    <dbReference type="NCBI Taxonomy" id="364733"/>
    <lineage>
        <taxon>Eukaryota</taxon>
        <taxon>Fungi</taxon>
        <taxon>Dikarya</taxon>
        <taxon>Ascomycota</taxon>
        <taxon>Pezizomycotina</taxon>
        <taxon>Eurotiomycetes</taxon>
        <taxon>Chaetothyriomycetidae</taxon>
        <taxon>Verrucariales</taxon>
        <taxon>Verrucariaceae</taxon>
        <taxon>Endocarpon</taxon>
    </lineage>
</organism>
<dbReference type="AlphaFoldDB" id="A0A8H7A7X4"/>
<dbReference type="PANTHER" id="PTHR40619:SF3">
    <property type="entry name" value="FUNGAL STAND N-TERMINAL GOODBYE DOMAIN-CONTAINING PROTEIN"/>
    <property type="match status" value="1"/>
</dbReference>
<reference evidence="5" key="1">
    <citation type="submission" date="2020-02" db="EMBL/GenBank/DDBJ databases">
        <authorList>
            <person name="Palmer J.M."/>
        </authorList>
    </citation>
    <scope>NUCLEOTIDE SEQUENCE</scope>
    <source>
        <strain evidence="5">EPUS1.4</strain>
        <tissue evidence="5">Thallus</tissue>
    </source>
</reference>
<evidence type="ECO:0000256" key="3">
    <source>
        <dbReference type="SAM" id="MobiDB-lite"/>
    </source>
</evidence>
<feature type="coiled-coil region" evidence="2">
    <location>
        <begin position="296"/>
        <end position="323"/>
    </location>
</feature>
<accession>A0A8H7A7X4</accession>
<keyword evidence="6" id="KW-1185">Reference proteome</keyword>
<keyword evidence="1" id="KW-0677">Repeat</keyword>
<feature type="compositionally biased region" description="Polar residues" evidence="3">
    <location>
        <begin position="363"/>
        <end position="379"/>
    </location>
</feature>
<sequence length="660" mass="74500">MATSYWQSDVSSGLKRAMTDELAAVEKWRAENPDLYPGLGSEMRYIEQRAVWRDPSCCSARLVDALRASKLLHPTLNLDGSSWEDVLGYMRNYVDNARSTYEAKVDNSKIRRWARDGESTASIGKRLAEVIPDEKGLRALRVGLSYMFQAWAKRLQNKTAILDTLEDIPALLVGSTKEIHLYQDDELSEQLCQLYLTVMDALPSLVDVLNRAYQDKSVFQKLVKQEPEIESQVIDSAIVRIRQAKNRYFDRVVHLHRASTKETERRTNATQRSVGMLHSSLSRHSNETRNGHATIVEQARVHHEEVQQKIQDLEQVVNRRFEQYQQALERIAACRQGTDAEILMGHLHQFFAEHSLKRTSNAIDEPSRSATPDPTTSRFANGRGSPQAPRFIHSQNVTADSLLDILNAPDTLADAERIVRQANSIIPRSLDRARWLMVTPQFKDWFGSAPSSLLLVDGYSKDQGRGKTSPVSILCTSFATMLVETRAGIVLQFYCGHSNLPDHLAGPKALLRSITSQLVLFPKGFDLAFDSLHPGAIKNMQNNDINSLCYCFEHLLRQIPLSTSVYVIIDGVSSFESSPLDFDDDLDFVFYKFRQLVDTTGFNGNSGPRLKVLMTSAHRSVRLAMRQDVDRSREYVSLNSGNAVVRPLPSSRPGSMRPFR</sequence>